<accession>A0A016SXG1</accession>
<organism evidence="2 3">
    <name type="scientific">Ancylostoma ceylanicum</name>
    <dbReference type="NCBI Taxonomy" id="53326"/>
    <lineage>
        <taxon>Eukaryota</taxon>
        <taxon>Metazoa</taxon>
        <taxon>Ecdysozoa</taxon>
        <taxon>Nematoda</taxon>
        <taxon>Chromadorea</taxon>
        <taxon>Rhabditida</taxon>
        <taxon>Rhabditina</taxon>
        <taxon>Rhabditomorpha</taxon>
        <taxon>Strongyloidea</taxon>
        <taxon>Ancylostomatidae</taxon>
        <taxon>Ancylostomatinae</taxon>
        <taxon>Ancylostoma</taxon>
    </lineage>
</organism>
<proteinExistence type="predicted"/>
<keyword evidence="3" id="KW-1185">Reference proteome</keyword>
<protein>
    <submittedName>
        <fullName evidence="2">Uncharacterized protein</fullName>
    </submittedName>
</protein>
<sequence length="97" mass="11083">MPSRLHIYCISIVFHVVVSDLGLLTLEQDPDIYVEKLCGTHPLTSVLEKIGTKPFTHRDIVKMLARIRMNYPKLWKGYQMALTKCVCSPIAFTVDSF</sequence>
<evidence type="ECO:0000313" key="2">
    <source>
        <dbReference type="EMBL" id="EYB95443.1"/>
    </source>
</evidence>
<evidence type="ECO:0000256" key="1">
    <source>
        <dbReference type="SAM" id="SignalP"/>
    </source>
</evidence>
<gene>
    <name evidence="2" type="primary">Acey_s0160.g3359</name>
    <name evidence="2" type="ORF">Y032_0160g3359</name>
</gene>
<reference evidence="3" key="1">
    <citation type="journal article" date="2015" name="Nat. Genet.">
        <title>The genome and transcriptome of the zoonotic hookworm Ancylostoma ceylanicum identify infection-specific gene families.</title>
        <authorList>
            <person name="Schwarz E.M."/>
            <person name="Hu Y."/>
            <person name="Antoshechkin I."/>
            <person name="Miller M.M."/>
            <person name="Sternberg P.W."/>
            <person name="Aroian R.V."/>
        </authorList>
    </citation>
    <scope>NUCLEOTIDE SEQUENCE</scope>
    <source>
        <strain evidence="3">HY135</strain>
    </source>
</reference>
<dbReference type="EMBL" id="JARK01001496">
    <property type="protein sequence ID" value="EYB95443.1"/>
    <property type="molecule type" value="Genomic_DNA"/>
</dbReference>
<keyword evidence="1" id="KW-0732">Signal</keyword>
<evidence type="ECO:0000313" key="3">
    <source>
        <dbReference type="Proteomes" id="UP000024635"/>
    </source>
</evidence>
<dbReference type="OrthoDB" id="10362456at2759"/>
<dbReference type="Proteomes" id="UP000024635">
    <property type="component" value="Unassembled WGS sequence"/>
</dbReference>
<comment type="caution">
    <text evidence="2">The sequence shown here is derived from an EMBL/GenBank/DDBJ whole genome shotgun (WGS) entry which is preliminary data.</text>
</comment>
<name>A0A016SXG1_9BILA</name>
<feature type="signal peptide" evidence="1">
    <location>
        <begin position="1"/>
        <end position="19"/>
    </location>
</feature>
<feature type="chain" id="PRO_5001486953" evidence="1">
    <location>
        <begin position="20"/>
        <end position="97"/>
    </location>
</feature>
<dbReference type="AlphaFoldDB" id="A0A016SXG1"/>